<dbReference type="InterPro" id="IPR010569">
    <property type="entry name" value="Myotubularin-like_Pase_dom"/>
</dbReference>
<dbReference type="InterPro" id="IPR011993">
    <property type="entry name" value="PH-like_dom_sf"/>
</dbReference>
<dbReference type="SUPFAM" id="SSF52799">
    <property type="entry name" value="(Phosphotyrosine protein) phosphatases II"/>
    <property type="match status" value="1"/>
</dbReference>
<dbReference type="InterPro" id="IPR048994">
    <property type="entry name" value="PH-GRAM_MTMR6-9"/>
</dbReference>
<evidence type="ECO:0000256" key="3">
    <source>
        <dbReference type="PIRSR" id="PIRSR630564-2"/>
    </source>
</evidence>
<dbReference type="Gene3D" id="2.30.29.30">
    <property type="entry name" value="Pleckstrin-homology domain (PH domain)/Phosphotyrosine-binding domain (PTB)"/>
    <property type="match status" value="1"/>
</dbReference>
<evidence type="ECO:0000313" key="6">
    <source>
        <dbReference type="EMBL" id="KAH3673921.1"/>
    </source>
</evidence>
<dbReference type="PROSITE" id="PS51339">
    <property type="entry name" value="PPASE_MYOTUBULARIN"/>
    <property type="match status" value="1"/>
</dbReference>
<dbReference type="Pfam" id="PF06602">
    <property type="entry name" value="Myotub-related"/>
    <property type="match status" value="1"/>
</dbReference>
<feature type="binding site" evidence="3">
    <location>
        <begin position="290"/>
        <end position="291"/>
    </location>
    <ligand>
        <name>substrate</name>
    </ligand>
</feature>
<dbReference type="GO" id="GO:0046856">
    <property type="term" value="P:phosphatidylinositol dephosphorylation"/>
    <property type="evidence" value="ECO:0007669"/>
    <property type="project" value="TreeGrafter"/>
</dbReference>
<gene>
    <name evidence="6" type="ORF">OGATHE_001901</name>
</gene>
<comment type="similarity">
    <text evidence="1">Belongs to the protein-tyrosine phosphatase family. Non-receptor class myotubularin subfamily.</text>
</comment>
<dbReference type="EMBL" id="JAEUBD010000526">
    <property type="protein sequence ID" value="KAH3673921.1"/>
    <property type="molecule type" value="Genomic_DNA"/>
</dbReference>
<dbReference type="InterPro" id="IPR016130">
    <property type="entry name" value="Tyr_Pase_AS"/>
</dbReference>
<reference evidence="6" key="1">
    <citation type="journal article" date="2021" name="Open Biol.">
        <title>Shared evolutionary footprints suggest mitochondrial oxidative damage underlies multiple complex I losses in fungi.</title>
        <authorList>
            <person name="Schikora-Tamarit M.A."/>
            <person name="Marcet-Houben M."/>
            <person name="Nosek J."/>
            <person name="Gabaldon T."/>
        </authorList>
    </citation>
    <scope>NUCLEOTIDE SEQUENCE</scope>
    <source>
        <strain evidence="6">NCAIM Y.01608</strain>
    </source>
</reference>
<evidence type="ECO:0000313" key="7">
    <source>
        <dbReference type="Proteomes" id="UP000788993"/>
    </source>
</evidence>
<feature type="domain" description="Myotubularin phosphatase" evidence="5">
    <location>
        <begin position="137"/>
        <end position="539"/>
    </location>
</feature>
<evidence type="ECO:0000256" key="1">
    <source>
        <dbReference type="ARBA" id="ARBA00007471"/>
    </source>
</evidence>
<dbReference type="PROSITE" id="PS00383">
    <property type="entry name" value="TYR_PHOSPHATASE_1"/>
    <property type="match status" value="1"/>
</dbReference>
<dbReference type="AlphaFoldDB" id="A0A9P8TCB8"/>
<feature type="region of interest" description="Disordered" evidence="4">
    <location>
        <begin position="553"/>
        <end position="578"/>
    </location>
</feature>
<feature type="compositionally biased region" description="Basic and acidic residues" evidence="4">
    <location>
        <begin position="569"/>
        <end position="578"/>
    </location>
</feature>
<reference evidence="6" key="2">
    <citation type="submission" date="2021-01" db="EMBL/GenBank/DDBJ databases">
        <authorList>
            <person name="Schikora-Tamarit M.A."/>
        </authorList>
    </citation>
    <scope>NUCLEOTIDE SEQUENCE</scope>
    <source>
        <strain evidence="6">NCAIM Y.01608</strain>
    </source>
</reference>
<organism evidence="6 7">
    <name type="scientific">Ogataea polymorpha</name>
    <dbReference type="NCBI Taxonomy" id="460523"/>
    <lineage>
        <taxon>Eukaryota</taxon>
        <taxon>Fungi</taxon>
        <taxon>Dikarya</taxon>
        <taxon>Ascomycota</taxon>
        <taxon>Saccharomycotina</taxon>
        <taxon>Pichiomycetes</taxon>
        <taxon>Pichiales</taxon>
        <taxon>Pichiaceae</taxon>
        <taxon>Ogataea</taxon>
    </lineage>
</organism>
<dbReference type="Proteomes" id="UP000788993">
    <property type="component" value="Unassembled WGS sequence"/>
</dbReference>
<feature type="binding site" evidence="3">
    <location>
        <begin position="354"/>
        <end position="360"/>
    </location>
    <ligand>
        <name>substrate</name>
    </ligand>
</feature>
<accession>A0A9P8TCB8</accession>
<evidence type="ECO:0000256" key="4">
    <source>
        <dbReference type="SAM" id="MobiDB-lite"/>
    </source>
</evidence>
<dbReference type="InterPro" id="IPR030564">
    <property type="entry name" value="Myotubularin"/>
</dbReference>
<comment type="caution">
    <text evidence="6">The sequence shown here is derived from an EMBL/GenBank/DDBJ whole genome shotgun (WGS) entry which is preliminary data.</text>
</comment>
<proteinExistence type="inferred from homology"/>
<evidence type="ECO:0000256" key="2">
    <source>
        <dbReference type="PIRSR" id="PIRSR630564-1"/>
    </source>
</evidence>
<dbReference type="GO" id="GO:0004438">
    <property type="term" value="F:phosphatidylinositol-3-phosphate phosphatase activity"/>
    <property type="evidence" value="ECO:0007669"/>
    <property type="project" value="TreeGrafter"/>
</dbReference>
<evidence type="ECO:0000259" key="5">
    <source>
        <dbReference type="PROSITE" id="PS51339"/>
    </source>
</evidence>
<protein>
    <recommendedName>
        <fullName evidence="5">Myotubularin phosphatase domain-containing protein</fullName>
    </recommendedName>
</protein>
<keyword evidence="7" id="KW-1185">Reference proteome</keyword>
<dbReference type="PANTHER" id="PTHR10807">
    <property type="entry name" value="MYOTUBULARIN-RELATED"/>
    <property type="match status" value="1"/>
</dbReference>
<feature type="active site" description="Phosphocysteine intermediate" evidence="2">
    <location>
        <position position="354"/>
    </location>
</feature>
<dbReference type="Pfam" id="PF21098">
    <property type="entry name" value="PH-GRAM_MTMR6-like"/>
    <property type="match status" value="1"/>
</dbReference>
<dbReference type="InterPro" id="IPR029021">
    <property type="entry name" value="Prot-tyrosine_phosphatase-like"/>
</dbReference>
<name>A0A9P8TCB8_9ASCO</name>
<dbReference type="PANTHER" id="PTHR10807:SF128">
    <property type="entry name" value="PHOSPHATIDYLINOSITOL-3,5-BISPHOSPHATE 3-PHOSPHATASE"/>
    <property type="match status" value="1"/>
</dbReference>
<dbReference type="GO" id="GO:0016020">
    <property type="term" value="C:membrane"/>
    <property type="evidence" value="ECO:0007669"/>
    <property type="project" value="TreeGrafter"/>
</dbReference>
<dbReference type="GO" id="GO:0005737">
    <property type="term" value="C:cytoplasm"/>
    <property type="evidence" value="ECO:0007669"/>
    <property type="project" value="TreeGrafter"/>
</dbReference>
<dbReference type="SUPFAM" id="SSF50729">
    <property type="entry name" value="PH domain-like"/>
    <property type="match status" value="1"/>
</dbReference>
<sequence>MEYIKITKVDDVLLFRRGVSHKGTLHLTTHHLIFTLPPSASGMRELWCCYPMIEKVELNRGSSQLYLLDAETHPSLCRGASLRVRCRDFTYLAFDFADLSQCQDVFESIMKLTCIDDIDKVYAFIYTPIKIEVAFNGWNDYQVRSEFQRQGLDMVAGPWRLSTLNSDYRLCQSYPSHTVVPRNISDTVLAHSVSFRSKNRFPALTYYYKENGACIVRSAQPLTGLKQNRSLQDEKLLTEIFATNGHQTTTNLIVDARPMTNAMAQAALGAGTEVMENYPNCKKVFLNIENIHVMRESLNKIKEVLKNSDVSTRLYNPELLIKSGWLDHISNLLKATDLLVKSIHLNGMHLMLHCSDGWDRTSQVASLVQLCLDPYFRTMDGFVVLVEKDWCSFGHRFNERCGHLQRETKFYNYTQDTNFQKLKQLNQHFKHQQNTKLESPVFQQFLDCVYQLLRQHPEKFEFNERFLRRLVYHLYSCQYGTFLYDCEREKKELQLESRTQSVWNYFKSRKREFSNPGYHEEHEVIYPNYNNVRFWHQLFGKSDEEMNGFLNVGRPQKEKEVPATQQAEGLEKMEVGES</sequence>